<protein>
    <submittedName>
        <fullName evidence="4">Beta-lactamase regulating signal transducer with metallopeptidase domain</fullName>
    </submittedName>
</protein>
<dbReference type="RefSeq" id="WP_133557671.1">
    <property type="nucleotide sequence ID" value="NZ_SNYF01000009.1"/>
</dbReference>
<keyword evidence="2" id="KW-0812">Transmembrane</keyword>
<evidence type="ECO:0000256" key="2">
    <source>
        <dbReference type="SAM" id="Phobius"/>
    </source>
</evidence>
<evidence type="ECO:0000259" key="3">
    <source>
        <dbReference type="Pfam" id="PF05569"/>
    </source>
</evidence>
<evidence type="ECO:0000313" key="5">
    <source>
        <dbReference type="Proteomes" id="UP000294535"/>
    </source>
</evidence>
<feature type="domain" description="Peptidase M56" evidence="3">
    <location>
        <begin position="33"/>
        <end position="266"/>
    </location>
</feature>
<dbReference type="EMBL" id="SNYF01000009">
    <property type="protein sequence ID" value="TDQ14634.1"/>
    <property type="molecule type" value="Genomic_DNA"/>
</dbReference>
<evidence type="ECO:0000313" key="4">
    <source>
        <dbReference type="EMBL" id="TDQ14634.1"/>
    </source>
</evidence>
<dbReference type="Gene3D" id="3.30.2010.10">
    <property type="entry name" value="Metalloproteases ('zincins'), catalytic domain"/>
    <property type="match status" value="1"/>
</dbReference>
<feature type="transmembrane region" description="Helical" evidence="2">
    <location>
        <begin position="117"/>
        <end position="136"/>
    </location>
</feature>
<feature type="transmembrane region" description="Helical" evidence="2">
    <location>
        <begin position="12"/>
        <end position="38"/>
    </location>
</feature>
<feature type="transmembrane region" description="Helical" evidence="2">
    <location>
        <begin position="50"/>
        <end position="70"/>
    </location>
</feature>
<gene>
    <name evidence="4" type="ORF">DFQ04_3223</name>
</gene>
<reference evidence="4 5" key="1">
    <citation type="submission" date="2019-03" db="EMBL/GenBank/DDBJ databases">
        <title>Genomic Encyclopedia of Type Strains, Phase III (KMG-III): the genomes of soil and plant-associated and newly described type strains.</title>
        <authorList>
            <person name="Whitman W."/>
        </authorList>
    </citation>
    <scope>NUCLEOTIDE SEQUENCE [LARGE SCALE GENOMIC DNA]</scope>
    <source>
        <strain evidence="4 5">CECT 8446</strain>
    </source>
</reference>
<evidence type="ECO:0000256" key="1">
    <source>
        <dbReference type="SAM" id="Coils"/>
    </source>
</evidence>
<accession>A0A4R6T2H9</accession>
<dbReference type="Pfam" id="PF05569">
    <property type="entry name" value="Peptidase_M56"/>
    <property type="match status" value="1"/>
</dbReference>
<dbReference type="PANTHER" id="PTHR34978">
    <property type="entry name" value="POSSIBLE SENSOR-TRANSDUCER PROTEIN BLAR"/>
    <property type="match status" value="1"/>
</dbReference>
<name>A0A4R6T2H9_9BACT</name>
<comment type="caution">
    <text evidence="4">The sequence shown here is derived from an EMBL/GenBank/DDBJ whole genome shotgun (WGS) entry which is preliminary data.</text>
</comment>
<organism evidence="4 5">
    <name type="scientific">Algoriphagus boseongensis</name>
    <dbReference type="NCBI Taxonomy" id="1442587"/>
    <lineage>
        <taxon>Bacteria</taxon>
        <taxon>Pseudomonadati</taxon>
        <taxon>Bacteroidota</taxon>
        <taxon>Cytophagia</taxon>
        <taxon>Cytophagales</taxon>
        <taxon>Cyclobacteriaceae</taxon>
        <taxon>Algoriphagus</taxon>
    </lineage>
</organism>
<keyword evidence="1" id="KW-0175">Coiled coil</keyword>
<feature type="coiled-coil region" evidence="1">
    <location>
        <begin position="628"/>
        <end position="659"/>
    </location>
</feature>
<keyword evidence="2" id="KW-0472">Membrane</keyword>
<dbReference type="OrthoDB" id="15218at2"/>
<dbReference type="PANTHER" id="PTHR34978:SF3">
    <property type="entry name" value="SLR0241 PROTEIN"/>
    <property type="match status" value="1"/>
</dbReference>
<keyword evidence="5" id="KW-1185">Reference proteome</keyword>
<dbReference type="AlphaFoldDB" id="A0A4R6T2H9"/>
<proteinExistence type="predicted"/>
<dbReference type="InterPro" id="IPR052173">
    <property type="entry name" value="Beta-lactam_resp_regulator"/>
</dbReference>
<dbReference type="CDD" id="cd07341">
    <property type="entry name" value="M56_BlaR1_MecR1_like"/>
    <property type="match status" value="1"/>
</dbReference>
<keyword evidence="2" id="KW-1133">Transmembrane helix</keyword>
<dbReference type="Proteomes" id="UP000294535">
    <property type="component" value="Unassembled WGS sequence"/>
</dbReference>
<dbReference type="InterPro" id="IPR008756">
    <property type="entry name" value="Peptidase_M56"/>
</dbReference>
<sequence length="662" mass="76438">MEFLTELLPDNLLSALGWTLVHSLWQLIVIAGFLWIVLRVFKSSSSATKYGFAVAALVISFLTTLGTFSYEYAIAEEIPALSSFEIQALRDYSTVVSRESNWETLLYQGKTWIEKSLPLLVNVWFLGALLFLFRLLNSLSEIRTLRKFSVHINDFSLENSLKSLSVKMGISRSIQLKISKTAVSPLTFGTLKPIILLPAGLIFQLSPAQLEAILAHELAHVKRNDYLSNLLLSSLEVLFFFHPCYWWMNTTVQELRENAADDLTVKAGIAPKNLATSLAEVLNYAKQNPPELALAAGKRRNPTLQRIKRILGYPAQNYPQTPIISIPMLLTLFLSAGLMASAQQDTPKPIEPIAGKVKVLDAQPTFFEPTAQDTTVKTYIDPKTKKEVKVYGNDVMIITTDDGKTYQIKGDVVISDGDTVVLSGKTKAALDKMRALELKDMPEFSIPDAPEFPGELAMAPIPDFEFQFEMPEMPPMPPMDMAEFSFPEMNVPPFEFEFNQDFPGFYFRTDTTKMTKEEREKWQKEMEEKARVWSKEAESRAKEWESKWKETEGERKEKMAQWEARFKQEFEPRMKEFEARMKEWQAANEPKMKEFEEKMKVWQEAQEPKMKEWEARMKEWEKAQQPKMEEFQRKMEVWQKEYQSKMDEFQKLLQEELKKNKN</sequence>